<gene>
    <name evidence="1" type="ORF">IAB14_06035</name>
</gene>
<dbReference type="Proteomes" id="UP000886891">
    <property type="component" value="Unassembled WGS sequence"/>
</dbReference>
<protein>
    <recommendedName>
        <fullName evidence="3">N-acetyltransferase domain-containing protein</fullName>
    </recommendedName>
</protein>
<organism evidence="1 2">
    <name type="scientific">Candidatus Stercoripulliclostridium merdipullorum</name>
    <dbReference type="NCBI Taxonomy" id="2840952"/>
    <lineage>
        <taxon>Bacteria</taxon>
        <taxon>Bacillati</taxon>
        <taxon>Bacillota</taxon>
        <taxon>Clostridia</taxon>
        <taxon>Eubacteriales</taxon>
        <taxon>Candidatus Stercoripulliclostridium</taxon>
    </lineage>
</organism>
<dbReference type="InterPro" id="IPR016181">
    <property type="entry name" value="Acyl_CoA_acyltransferase"/>
</dbReference>
<evidence type="ECO:0008006" key="3">
    <source>
        <dbReference type="Google" id="ProtNLM"/>
    </source>
</evidence>
<comment type="caution">
    <text evidence="1">The sequence shown here is derived from an EMBL/GenBank/DDBJ whole genome shotgun (WGS) entry which is preliminary data.</text>
</comment>
<evidence type="ECO:0000313" key="1">
    <source>
        <dbReference type="EMBL" id="HIV00651.1"/>
    </source>
</evidence>
<dbReference type="EMBL" id="DVOH01000047">
    <property type="protein sequence ID" value="HIV00651.1"/>
    <property type="molecule type" value="Genomic_DNA"/>
</dbReference>
<accession>A0A9D1ND27</accession>
<dbReference type="PANTHER" id="PTHR41368">
    <property type="entry name" value="PROTEIN YGHO"/>
    <property type="match status" value="1"/>
</dbReference>
<sequence>MLKIISADNFDLIRSFVDFPETLYRGDDRYVPYMRRDLIRTLNDLVLRKKTYTALLATDGDRILGRILFTVEKNKQLATDRCGFFSLFECVNDQKVCNLLLDETVSRLKQSGAEYLSGTYFPHDPDNRRGILYRGFERAPLIFTSYNPPYYNELLSTYGLQKHTDAYEYRIDFDKIDLDKLASLADYVKKRCKFHIDTVDWAHLDRDIADVHTVMQAASNEVIYQETPSIEALSAVVKQWRRFLCKDYILIARTDADDTPIGFAMALPDFFELFRKMRGRLDLKGIGAFLIHRKKIRALRAILQYVVPDYQSKGAVIALYHAMLDAAVRNGVTYAEAGTMMEQNDKANRAVRSVGGELERVYRIYYGAIQP</sequence>
<dbReference type="AlphaFoldDB" id="A0A9D1ND27"/>
<evidence type="ECO:0000313" key="2">
    <source>
        <dbReference type="Proteomes" id="UP000886891"/>
    </source>
</evidence>
<proteinExistence type="predicted"/>
<name>A0A9D1ND27_9FIRM</name>
<dbReference type="SUPFAM" id="SSF55729">
    <property type="entry name" value="Acyl-CoA N-acyltransferases (Nat)"/>
    <property type="match status" value="1"/>
</dbReference>
<reference evidence="1" key="2">
    <citation type="journal article" date="2021" name="PeerJ">
        <title>Extensive microbial diversity within the chicken gut microbiome revealed by metagenomics and culture.</title>
        <authorList>
            <person name="Gilroy R."/>
            <person name="Ravi A."/>
            <person name="Getino M."/>
            <person name="Pursley I."/>
            <person name="Horton D.L."/>
            <person name="Alikhan N.F."/>
            <person name="Baker D."/>
            <person name="Gharbi K."/>
            <person name="Hall N."/>
            <person name="Watson M."/>
            <person name="Adriaenssens E.M."/>
            <person name="Foster-Nyarko E."/>
            <person name="Jarju S."/>
            <person name="Secka A."/>
            <person name="Antonio M."/>
            <person name="Oren A."/>
            <person name="Chaudhuri R.R."/>
            <person name="La Ragione R."/>
            <person name="Hildebrand F."/>
            <person name="Pallen M.J."/>
        </authorList>
    </citation>
    <scope>NUCLEOTIDE SEQUENCE</scope>
    <source>
        <strain evidence="1">23406</strain>
    </source>
</reference>
<dbReference type="InterPro" id="IPR039968">
    <property type="entry name" value="BcerS-like"/>
</dbReference>
<reference evidence="1" key="1">
    <citation type="submission" date="2020-10" db="EMBL/GenBank/DDBJ databases">
        <authorList>
            <person name="Gilroy R."/>
        </authorList>
    </citation>
    <scope>NUCLEOTIDE SEQUENCE</scope>
    <source>
        <strain evidence="1">23406</strain>
    </source>
</reference>
<dbReference type="PANTHER" id="PTHR41368:SF1">
    <property type="entry name" value="PROTEIN YGHO"/>
    <property type="match status" value="1"/>
</dbReference>
<dbReference type="Gene3D" id="3.40.630.30">
    <property type="match status" value="1"/>
</dbReference>